<dbReference type="Pfam" id="PF12690">
    <property type="entry name" value="BsuPI"/>
    <property type="match status" value="1"/>
</dbReference>
<reference evidence="4 5" key="1">
    <citation type="submission" date="2016-10" db="EMBL/GenBank/DDBJ databases">
        <title>Draft genome sequences of four alkaliphilic bacteria belonging to the Anaerobacillus genus.</title>
        <authorList>
            <person name="Bassil N.M."/>
            <person name="Lloyd J.R."/>
        </authorList>
    </citation>
    <scope>NUCLEOTIDE SEQUENCE [LARGE SCALE GENOMIC DNA]</scope>
    <source>
        <strain evidence="4 5">DSM 22531</strain>
    </source>
</reference>
<evidence type="ECO:0000259" key="2">
    <source>
        <dbReference type="Pfam" id="PF12690"/>
    </source>
</evidence>
<comment type="caution">
    <text evidence="4">The sequence shown here is derived from an EMBL/GenBank/DDBJ whole genome shotgun (WGS) entry which is preliminary data.</text>
</comment>
<dbReference type="STRING" id="472963.BKP45_12800"/>
<keyword evidence="5" id="KW-1185">Reference proteome</keyword>
<protein>
    <recommendedName>
        <fullName evidence="2">Intracellular proteinase inhibitor BsuPI domain-containing protein</fullName>
    </recommendedName>
</protein>
<feature type="domain" description="Intracellular proteinase inhibitor BsuPI" evidence="2">
    <location>
        <begin position="39"/>
        <end position="137"/>
    </location>
</feature>
<feature type="signal peptide" evidence="1">
    <location>
        <begin position="1"/>
        <end position="17"/>
    </location>
</feature>
<gene>
    <name evidence="4" type="ORF">BKP45_12800</name>
    <name evidence="3" type="ORF">BKP45_18515</name>
</gene>
<dbReference type="Gene3D" id="2.60.40.2360">
    <property type="entry name" value="Intracellular proteinase inhibitor BsuPI"/>
    <property type="match status" value="1"/>
</dbReference>
<evidence type="ECO:0000313" key="3">
    <source>
        <dbReference type="EMBL" id="OIJ18444.1"/>
    </source>
</evidence>
<dbReference type="InterPro" id="IPR038144">
    <property type="entry name" value="IPI"/>
</dbReference>
<dbReference type="PROSITE" id="PS51257">
    <property type="entry name" value="PROKAR_LIPOPROTEIN"/>
    <property type="match status" value="1"/>
</dbReference>
<proteinExistence type="predicted"/>
<dbReference type="Proteomes" id="UP000180057">
    <property type="component" value="Unassembled WGS sequence"/>
</dbReference>
<dbReference type="AlphaFoldDB" id="A0A1S2M624"/>
<accession>A0A1S2M624</accession>
<sequence length="160" mass="18138">MLMVSKFIILMSIIVIGGCGTSNQTNDNQGEDGKKMVSTNISVSELNSKLMFELSLTNNTDEHKQLQFPSGQQFEITVIDENDNIVYRYSDGKMFTMAIVMKELKSSETLNWSEEWDMKVNGERISAGTYTTIGELQIMAINEENVERDQFKVEKSITVE</sequence>
<dbReference type="InterPro" id="IPR020481">
    <property type="entry name" value="Intracell_prot_inh_BsuPI"/>
</dbReference>
<dbReference type="EMBL" id="MLQS01000017">
    <property type="protein sequence ID" value="OIJ19923.1"/>
    <property type="molecule type" value="Genomic_DNA"/>
</dbReference>
<evidence type="ECO:0000256" key="1">
    <source>
        <dbReference type="SAM" id="SignalP"/>
    </source>
</evidence>
<evidence type="ECO:0000313" key="5">
    <source>
        <dbReference type="Proteomes" id="UP000180057"/>
    </source>
</evidence>
<dbReference type="EMBL" id="MLQS01000030">
    <property type="protein sequence ID" value="OIJ18444.1"/>
    <property type="molecule type" value="Genomic_DNA"/>
</dbReference>
<evidence type="ECO:0000313" key="4">
    <source>
        <dbReference type="EMBL" id="OIJ19923.1"/>
    </source>
</evidence>
<name>A0A1S2M624_9BACI</name>
<dbReference type="OrthoDB" id="1357684at2"/>
<feature type="chain" id="PRO_5038296490" description="Intracellular proteinase inhibitor BsuPI domain-containing protein" evidence="1">
    <location>
        <begin position="18"/>
        <end position="160"/>
    </location>
</feature>
<keyword evidence="1" id="KW-0732">Signal</keyword>
<organism evidence="4 5">
    <name type="scientific">Anaerobacillus alkalidiazotrophicus</name>
    <dbReference type="NCBI Taxonomy" id="472963"/>
    <lineage>
        <taxon>Bacteria</taxon>
        <taxon>Bacillati</taxon>
        <taxon>Bacillota</taxon>
        <taxon>Bacilli</taxon>
        <taxon>Bacillales</taxon>
        <taxon>Bacillaceae</taxon>
        <taxon>Anaerobacillus</taxon>
    </lineage>
</organism>